<name>A0A8T2ND91_9TELE</name>
<gene>
    <name evidence="1" type="ORF">JZ751_026054</name>
</gene>
<keyword evidence="2" id="KW-1185">Reference proteome</keyword>
<proteinExistence type="predicted"/>
<protein>
    <submittedName>
        <fullName evidence="1">Uncharacterized protein</fullName>
    </submittedName>
</protein>
<reference evidence="1" key="1">
    <citation type="thesis" date="2021" institute="BYU ScholarsArchive" country="Provo, UT, USA">
        <title>Applications of and Algorithms for Genome Assembly and Genomic Analyses with an Emphasis on Marine Teleosts.</title>
        <authorList>
            <person name="Pickett B.D."/>
        </authorList>
    </citation>
    <scope>NUCLEOTIDE SEQUENCE</scope>
    <source>
        <strain evidence="1">HI-2016</strain>
    </source>
</reference>
<dbReference type="EMBL" id="JAFBMS010000070">
    <property type="protein sequence ID" value="KAG9338249.1"/>
    <property type="molecule type" value="Genomic_DNA"/>
</dbReference>
<dbReference type="Proteomes" id="UP000824540">
    <property type="component" value="Unassembled WGS sequence"/>
</dbReference>
<organism evidence="1 2">
    <name type="scientific">Albula glossodonta</name>
    <name type="common">roundjaw bonefish</name>
    <dbReference type="NCBI Taxonomy" id="121402"/>
    <lineage>
        <taxon>Eukaryota</taxon>
        <taxon>Metazoa</taxon>
        <taxon>Chordata</taxon>
        <taxon>Craniata</taxon>
        <taxon>Vertebrata</taxon>
        <taxon>Euteleostomi</taxon>
        <taxon>Actinopterygii</taxon>
        <taxon>Neopterygii</taxon>
        <taxon>Teleostei</taxon>
        <taxon>Albuliformes</taxon>
        <taxon>Albulidae</taxon>
        <taxon>Albula</taxon>
    </lineage>
</organism>
<accession>A0A8T2ND91</accession>
<sequence length="75" mass="8646">MESNFASFVVKKVCCTNTCKRAPASEALVREREQRRQPHCSGIELRQPQRTDQSFQRQANSLFYCTAVRLEKPLA</sequence>
<dbReference type="AlphaFoldDB" id="A0A8T2ND91"/>
<comment type="caution">
    <text evidence="1">The sequence shown here is derived from an EMBL/GenBank/DDBJ whole genome shotgun (WGS) entry which is preliminary data.</text>
</comment>
<evidence type="ECO:0000313" key="1">
    <source>
        <dbReference type="EMBL" id="KAG9338249.1"/>
    </source>
</evidence>
<evidence type="ECO:0000313" key="2">
    <source>
        <dbReference type="Proteomes" id="UP000824540"/>
    </source>
</evidence>